<proteinExistence type="predicted"/>
<protein>
    <recommendedName>
        <fullName evidence="4">DUF4157 domain-containing protein</fullName>
    </recommendedName>
</protein>
<dbReference type="PROSITE" id="PS51257">
    <property type="entry name" value="PROKAR_LIPOPROTEIN"/>
    <property type="match status" value="1"/>
</dbReference>
<feature type="signal peptide" evidence="1">
    <location>
        <begin position="1"/>
        <end position="24"/>
    </location>
</feature>
<keyword evidence="1" id="KW-0732">Signal</keyword>
<dbReference type="RefSeq" id="WP_339109331.1">
    <property type="nucleotide sequence ID" value="NZ_CP135443.1"/>
</dbReference>
<name>A0ABZ1DW76_9RHOB</name>
<evidence type="ECO:0000256" key="1">
    <source>
        <dbReference type="SAM" id="SignalP"/>
    </source>
</evidence>
<keyword evidence="3" id="KW-1185">Reference proteome</keyword>
<reference evidence="2 3" key="1">
    <citation type="submission" date="2023-09" db="EMBL/GenBank/DDBJ databases">
        <title>Thioclava shenzhenensis sp. nov., a multidrug resistant bacteria-antagonizing species isolated from coastal seawater.</title>
        <authorList>
            <person name="Long M."/>
        </authorList>
    </citation>
    <scope>NUCLEOTIDE SEQUENCE [LARGE SCALE GENOMIC DNA]</scope>
    <source>
        <strain evidence="2 3">FTW29</strain>
    </source>
</reference>
<evidence type="ECO:0008006" key="4">
    <source>
        <dbReference type="Google" id="ProtNLM"/>
    </source>
</evidence>
<sequence>MRIVVLLQTLGFAALFGLAGCAPAALTEGDLAAVAHPPAQVQAEVAQLLPVAMRELDPIEAHILAAGRPLTPVEMGFARRAGVAHPEKVRVLAWPQAFRPPEDKAFAKVYHPQGAFAITFGYGIALRKEAPWVLAHELVHVGQYERLGGREAFTRAYLTQTLVLKTYAIPLEREAFKRGNQISPVPQGATRRWIETLQ</sequence>
<organism evidence="2 3">
    <name type="scientific">Thioclava litoralis</name>
    <dbReference type="NCBI Taxonomy" id="3076557"/>
    <lineage>
        <taxon>Bacteria</taxon>
        <taxon>Pseudomonadati</taxon>
        <taxon>Pseudomonadota</taxon>
        <taxon>Alphaproteobacteria</taxon>
        <taxon>Rhodobacterales</taxon>
        <taxon>Paracoccaceae</taxon>
        <taxon>Thioclava</taxon>
    </lineage>
</organism>
<evidence type="ECO:0000313" key="3">
    <source>
        <dbReference type="Proteomes" id="UP001623290"/>
    </source>
</evidence>
<evidence type="ECO:0000313" key="2">
    <source>
        <dbReference type="EMBL" id="WRY33021.1"/>
    </source>
</evidence>
<dbReference type="Proteomes" id="UP001623290">
    <property type="component" value="Chromosome"/>
</dbReference>
<accession>A0ABZ1DW76</accession>
<feature type="chain" id="PRO_5045977451" description="DUF4157 domain-containing protein" evidence="1">
    <location>
        <begin position="25"/>
        <end position="198"/>
    </location>
</feature>
<dbReference type="EMBL" id="CP135443">
    <property type="protein sequence ID" value="WRY33021.1"/>
    <property type="molecule type" value="Genomic_DNA"/>
</dbReference>
<gene>
    <name evidence="2" type="ORF">RPE78_09965</name>
</gene>